<feature type="compositionally biased region" description="Polar residues" evidence="8">
    <location>
        <begin position="108"/>
        <end position="122"/>
    </location>
</feature>
<dbReference type="InterPro" id="IPR019191">
    <property type="entry name" value="Essential_protein_Yae1_N"/>
</dbReference>
<keyword evidence="7" id="KW-0539">Nucleus</keyword>
<feature type="region of interest" description="Disordered" evidence="8">
    <location>
        <begin position="513"/>
        <end position="570"/>
    </location>
</feature>
<keyword evidence="11" id="KW-1185">Reference proteome</keyword>
<evidence type="ECO:0000256" key="6">
    <source>
        <dbReference type="ARBA" id="ARBA00022490"/>
    </source>
</evidence>
<dbReference type="GO" id="GO:0005737">
    <property type="term" value="C:cytoplasm"/>
    <property type="evidence" value="ECO:0007669"/>
    <property type="project" value="UniProtKB-SubCell"/>
</dbReference>
<feature type="compositionally biased region" description="Low complexity" evidence="8">
    <location>
        <begin position="132"/>
        <end position="155"/>
    </location>
</feature>
<feature type="compositionally biased region" description="Pro residues" evidence="8">
    <location>
        <begin position="546"/>
        <end position="558"/>
    </location>
</feature>
<reference evidence="10 11" key="1">
    <citation type="submission" date="2018-03" db="EMBL/GenBank/DDBJ databases">
        <authorList>
            <person name="Guldener U."/>
        </authorList>
    </citation>
    <scope>NUCLEOTIDE SEQUENCE [LARGE SCALE GENOMIC DNA]</scope>
    <source>
        <strain evidence="10 11">NBRC100155</strain>
    </source>
</reference>
<dbReference type="GO" id="GO:0005634">
    <property type="term" value="C:nucleus"/>
    <property type="evidence" value="ECO:0007669"/>
    <property type="project" value="UniProtKB-SubCell"/>
</dbReference>
<proteinExistence type="inferred from homology"/>
<feature type="region of interest" description="Disordered" evidence="8">
    <location>
        <begin position="1"/>
        <end position="175"/>
    </location>
</feature>
<gene>
    <name evidence="10" type="ORF">UTRI_04631</name>
</gene>
<feature type="compositionally biased region" description="Low complexity" evidence="8">
    <location>
        <begin position="23"/>
        <end position="40"/>
    </location>
</feature>
<evidence type="ECO:0000256" key="8">
    <source>
        <dbReference type="SAM" id="MobiDB-lite"/>
    </source>
</evidence>
<evidence type="ECO:0000256" key="2">
    <source>
        <dbReference type="ARBA" id="ARBA00004496"/>
    </source>
</evidence>
<dbReference type="OrthoDB" id="20086at2759"/>
<feature type="region of interest" description="Disordered" evidence="8">
    <location>
        <begin position="689"/>
        <end position="882"/>
    </location>
</feature>
<dbReference type="EMBL" id="OOIN01000024">
    <property type="protein sequence ID" value="SPO28753.1"/>
    <property type="molecule type" value="Genomic_DNA"/>
</dbReference>
<evidence type="ECO:0000313" key="11">
    <source>
        <dbReference type="Proteomes" id="UP000324022"/>
    </source>
</evidence>
<dbReference type="PANTHER" id="PTHR18829">
    <property type="entry name" value="PROTEIN YAE1 HOMOLOG"/>
    <property type="match status" value="1"/>
</dbReference>
<feature type="compositionally biased region" description="Low complexity" evidence="8">
    <location>
        <begin position="617"/>
        <end position="634"/>
    </location>
</feature>
<accession>A0A5C3EDR8</accession>
<feature type="compositionally biased region" description="Low complexity" evidence="8">
    <location>
        <begin position="534"/>
        <end position="545"/>
    </location>
</feature>
<evidence type="ECO:0000313" key="10">
    <source>
        <dbReference type="EMBL" id="SPO28753.1"/>
    </source>
</evidence>
<dbReference type="AlphaFoldDB" id="A0A5C3EDR8"/>
<evidence type="ECO:0000256" key="4">
    <source>
        <dbReference type="ARBA" id="ARBA00017286"/>
    </source>
</evidence>
<feature type="compositionally biased region" description="Low complexity" evidence="8">
    <location>
        <begin position="769"/>
        <end position="797"/>
    </location>
</feature>
<keyword evidence="6" id="KW-0963">Cytoplasm</keyword>
<dbReference type="InterPro" id="IPR038881">
    <property type="entry name" value="Yae1-like"/>
</dbReference>
<name>A0A5C3EDR8_9BASI</name>
<evidence type="ECO:0000256" key="1">
    <source>
        <dbReference type="ARBA" id="ARBA00004123"/>
    </source>
</evidence>
<comment type="similarity">
    <text evidence="3">Belongs to the YAE1 family.</text>
</comment>
<organism evidence="10 11">
    <name type="scientific">Ustilago trichophora</name>
    <dbReference type="NCBI Taxonomy" id="86804"/>
    <lineage>
        <taxon>Eukaryota</taxon>
        <taxon>Fungi</taxon>
        <taxon>Dikarya</taxon>
        <taxon>Basidiomycota</taxon>
        <taxon>Ustilaginomycotina</taxon>
        <taxon>Ustilaginomycetes</taxon>
        <taxon>Ustilaginales</taxon>
        <taxon>Ustilaginaceae</taxon>
        <taxon>Ustilago</taxon>
    </lineage>
</organism>
<dbReference type="Pfam" id="PF09811">
    <property type="entry name" value="Yae1_N"/>
    <property type="match status" value="1"/>
</dbReference>
<feature type="region of interest" description="Disordered" evidence="8">
    <location>
        <begin position="595"/>
        <end position="634"/>
    </location>
</feature>
<feature type="compositionally biased region" description="Low complexity" evidence="8">
    <location>
        <begin position="51"/>
        <end position="62"/>
    </location>
</feature>
<evidence type="ECO:0000259" key="9">
    <source>
        <dbReference type="Pfam" id="PF09811"/>
    </source>
</evidence>
<feature type="compositionally biased region" description="Basic and acidic residues" evidence="8">
    <location>
        <begin position="845"/>
        <end position="859"/>
    </location>
</feature>
<dbReference type="Proteomes" id="UP000324022">
    <property type="component" value="Unassembled WGS sequence"/>
</dbReference>
<feature type="domain" description="Essential protein Yae1 N-terminal" evidence="9">
    <location>
        <begin position="207"/>
        <end position="245"/>
    </location>
</feature>
<dbReference type="PANTHER" id="PTHR18829:SF0">
    <property type="entry name" value="PROTEIN YAE1 HOMOLOG"/>
    <property type="match status" value="1"/>
</dbReference>
<evidence type="ECO:0000256" key="7">
    <source>
        <dbReference type="ARBA" id="ARBA00023242"/>
    </source>
</evidence>
<comment type="subcellular location">
    <subcellularLocation>
        <location evidence="2">Cytoplasm</location>
    </subcellularLocation>
    <subcellularLocation>
        <location evidence="1">Nucleus</location>
    </subcellularLocation>
</comment>
<feature type="compositionally biased region" description="Polar residues" evidence="8">
    <location>
        <begin position="1"/>
        <end position="22"/>
    </location>
</feature>
<evidence type="ECO:0000256" key="5">
    <source>
        <dbReference type="ARBA" id="ARBA00018400"/>
    </source>
</evidence>
<feature type="compositionally biased region" description="Polar residues" evidence="8">
    <location>
        <begin position="375"/>
        <end position="384"/>
    </location>
</feature>
<evidence type="ECO:0000256" key="3">
    <source>
        <dbReference type="ARBA" id="ARBA00007096"/>
    </source>
</evidence>
<sequence length="882" mass="93345">MDTSQEAGPSNLKTPQTDQSEWSSISTPTATTSSTPSRQTLPRRLSLLQNDSAPSSSSSPIRSSDDTRRTSFTGGPKPLSLGSQSVVTGAPISSGSTGTDTPRRGKRTSLSYIPSPSTSVKATATAEDGQLTRAPSTSSASGRTRTGSISRATGTAPRRRPSHASQGGNSDADDWLMSEEDASFSLPSRTMAERDSAKVEALFNDTGYREGITAGKLSTLQGGFDQGFNEVGALLGRQVGLLRGQIAALLVLLTSPTTTHPTTTTTTSTSMRKVIGRSRASPAAGASGTSTLPLLANPRVEQAKVELRELAKQLDQVTLAHLAEPDYDAMEHEQEHQDANEAVIKRETEEEKAYRERILSDLKQRLQGNGHASRRTPSLTSLPDASSSDLLRLIAEKERRCFELREELSTEEASLKQLRTTWQRLATQTLAYPSSTPSLHHHRRDNSTTSSISTSEAASEAWSTFSSKLPSGLKTQFNNLLESLANVDNPPPPEPVEKHSPLSVKAPLATTGDAGMLLRPQGGGLGVLEEEGSDVGSVSALSPRSPRSPAPTQLPHPHLPSNLASKPSIHSHQQLASLAITDSAALGFTVDSHGIAHPNKVEPDVDEIPPPTPPKSNLPKSNSTTSSSSWASRRTSSLLGFGSLSTKAEEGGFASMLSKRFNQAKENASDLLREAERKLGNAMTIDDLLGVNATGGGNSDSPRIQLDEASLDSSYAKGKMDVETSPWFAAAGGGGGKRRSSESRRGGGSGRSPNLVPTVAHENGESARARLSVSSSRSSLSLPPLPRAASPHASPPIGGAPGSAGVFGMMMGSQSDLFDQSDRRRASGGSWGWGDNNQDEDDWEENKADQKQKKKEDRSSMVSIGLNGDTDGGTPKAHQNLI</sequence>
<protein>
    <recommendedName>
        <fullName evidence="5">Protein YAE1</fullName>
    </recommendedName>
    <alternativeName>
        <fullName evidence="4">Protein yae1</fullName>
    </alternativeName>
</protein>
<feature type="compositionally biased region" description="Polar residues" evidence="8">
    <location>
        <begin position="81"/>
        <end position="100"/>
    </location>
</feature>
<feature type="region of interest" description="Disordered" evidence="8">
    <location>
        <begin position="433"/>
        <end position="454"/>
    </location>
</feature>
<feature type="region of interest" description="Disordered" evidence="8">
    <location>
        <begin position="364"/>
        <end position="384"/>
    </location>
</feature>